<evidence type="ECO:0000313" key="4">
    <source>
        <dbReference type="Proteomes" id="UP001497512"/>
    </source>
</evidence>
<feature type="coiled-coil region" evidence="1">
    <location>
        <begin position="1215"/>
        <end position="1256"/>
    </location>
</feature>
<feature type="region of interest" description="Disordered" evidence="2">
    <location>
        <begin position="446"/>
        <end position="478"/>
    </location>
</feature>
<feature type="coiled-coil region" evidence="1">
    <location>
        <begin position="677"/>
        <end position="857"/>
    </location>
</feature>
<proteinExistence type="predicted"/>
<keyword evidence="4" id="KW-1185">Reference proteome</keyword>
<feature type="coiled-coil region" evidence="1">
    <location>
        <begin position="971"/>
        <end position="1001"/>
    </location>
</feature>
<feature type="coiled-coil region" evidence="1">
    <location>
        <begin position="517"/>
        <end position="544"/>
    </location>
</feature>
<feature type="compositionally biased region" description="Low complexity" evidence="2">
    <location>
        <begin position="460"/>
        <end position="473"/>
    </location>
</feature>
<reference evidence="3" key="1">
    <citation type="submission" date="2024-02" db="EMBL/GenBank/DDBJ databases">
        <authorList>
            <consortium name="ELIXIR-Norway"/>
            <consortium name="Elixir Norway"/>
        </authorList>
    </citation>
    <scope>NUCLEOTIDE SEQUENCE</scope>
</reference>
<feature type="compositionally biased region" description="Basic and acidic residues" evidence="2">
    <location>
        <begin position="446"/>
        <end position="459"/>
    </location>
</feature>
<protein>
    <submittedName>
        <fullName evidence="3">Uncharacterized protein</fullName>
    </submittedName>
</protein>
<feature type="coiled-coil region" evidence="1">
    <location>
        <begin position="1037"/>
        <end position="1064"/>
    </location>
</feature>
<evidence type="ECO:0000256" key="1">
    <source>
        <dbReference type="SAM" id="Coils"/>
    </source>
</evidence>
<sequence>MHMEQQAFTVGVKEASGVSAQGYDHCRELGLKTMLGNHREGSVKVGGSGDRDAGDTSKAGELEEHLGYSEQGYEDEQGANNVIAQDEAKQPLEGFEYSDPSVYEGSEKPRVQLADFYGQSKSFTPAMDETKKEFKVSAFLIDQLRKLAAKERELEARLGRERVEHVVEKVEEEVEYEGVMEEMWLSMRANEESREMEQRERDFEAERHKLQLEDEVQMLHGRVWRLEEELKLAHAEKEYALQKKQDEMDGIIQGMLAKLQAEEREELSSMRGEKLRKSGDLLVDAVKCRQAAVSPSEAIFLAFEDMLKEADHRAERDHQEVESSLRSKEDVENMLQQQQRMWHERQSHLESQILALDKELSMMSATVAEAESGLVIEQERCKKAQLEVDGLLETCRQEKKMRSESEEKLKRLVKFLVKMRENLMKEPADDLQGKLRTLFQELEKELQRANSKRSNEKRSQLSQSEESSQLKSQGGLVETERDKLEATLKLQLKRAWDREREIEAMWSEREKDLVARCSHLEASLDQWEAKYKTREAEIMQERLRNQEMEMYHREWADEKAGWEAMVLQREDWLEEQVAKWTSLMDAKDHDLLKLRISYQELNHAATATKERLNELEQQVYENRRALSEHSTQTSFLCGRSPEESEGDNCLSIVKFVNETDMEEESTKMETEKLKFVRNELEMKAQDAFNLIKALQSEFSVKEKEMESDRKNLEVALELKVADAEQLKGQLSAREHEMEVLMQKFQDEVLNIDREVERERKEREEVMEMHFVAKRRLVNDMREKEERWQNEMDAITQELSDQRASVRQKDEDIAALREKLQTLEEHIKTEDLNVAKLLASFRQENDALTDELDQQRKAGELANADIWKLQQDIGILLEELDGQRRKLGPNTNQGNLNDQRDSLPHPAVRQFAGVDRQFLDTTCVIEELHKEVGSKKSQLMMIRTEQEADLGRRATLPQELNMQEEHWQQEWERKEQELLLDKENVLKQLEAEREEVSVLQGAVRELQWLLMHSEVENKDKLVDLQKKEGMVKVHSSHLQELDHYIVDLKAKLEESETKRKDTEVALAVQDLKRAVSLDAALFQPPNKQDGRNLGSFLSLDNKYDGHCIRTRASFDAGDRSGRFSVPGVQDQCWELEHPGSFGLRNSLGSGSGNWLAQRDETWMQRDPDRTGLPVTSPGRRQQKWLVDATWLDHVRKLEQAFLRQQLEVERQRVSALAQVEAENRCIEAAVVQAVEQKQESEAKVLGLQQEVSRLQRIVAAKSGLCSRASP</sequence>
<accession>A0ABP0U9C4</accession>
<dbReference type="Proteomes" id="UP001497512">
    <property type="component" value="Chromosome 2"/>
</dbReference>
<gene>
    <name evidence="3" type="ORF">CSSPTR1EN2_LOCUS12612</name>
</gene>
<feature type="compositionally biased region" description="Basic and acidic residues" evidence="2">
    <location>
        <begin position="49"/>
        <end position="58"/>
    </location>
</feature>
<name>A0ABP0U9C4_9BRYO</name>
<organism evidence="3 4">
    <name type="scientific">Sphagnum troendelagicum</name>
    <dbReference type="NCBI Taxonomy" id="128251"/>
    <lineage>
        <taxon>Eukaryota</taxon>
        <taxon>Viridiplantae</taxon>
        <taxon>Streptophyta</taxon>
        <taxon>Embryophyta</taxon>
        <taxon>Bryophyta</taxon>
        <taxon>Sphagnophytina</taxon>
        <taxon>Sphagnopsida</taxon>
        <taxon>Sphagnales</taxon>
        <taxon>Sphagnaceae</taxon>
        <taxon>Sphagnum</taxon>
    </lineage>
</organism>
<keyword evidence="1" id="KW-0175">Coiled coil</keyword>
<evidence type="ECO:0000256" key="2">
    <source>
        <dbReference type="SAM" id="MobiDB-lite"/>
    </source>
</evidence>
<feature type="coiled-coil region" evidence="1">
    <location>
        <begin position="144"/>
        <end position="229"/>
    </location>
</feature>
<evidence type="ECO:0000313" key="3">
    <source>
        <dbReference type="EMBL" id="CAK9215199.1"/>
    </source>
</evidence>
<dbReference type="EMBL" id="OZ019894">
    <property type="protein sequence ID" value="CAK9215199.1"/>
    <property type="molecule type" value="Genomic_DNA"/>
</dbReference>
<feature type="region of interest" description="Disordered" evidence="2">
    <location>
        <begin position="39"/>
        <end position="58"/>
    </location>
</feature>